<accession>A0A0F9E5W4</accession>
<proteinExistence type="predicted"/>
<sequence>MISQQVQDIDVPLSETEVLRVVDASGTVGRMFILENLDTANTLTFKWQKSGDGVTFSDITGLPQDTIAPGTAKTFRITEPDQFLRLLASGNLTMQVGVMRSNVIDPTAVPITLPLVIL</sequence>
<dbReference type="AlphaFoldDB" id="A0A0F9E5W4"/>
<organism evidence="1">
    <name type="scientific">marine sediment metagenome</name>
    <dbReference type="NCBI Taxonomy" id="412755"/>
    <lineage>
        <taxon>unclassified sequences</taxon>
        <taxon>metagenomes</taxon>
        <taxon>ecological metagenomes</taxon>
    </lineage>
</organism>
<reference evidence="1" key="1">
    <citation type="journal article" date="2015" name="Nature">
        <title>Complex archaea that bridge the gap between prokaryotes and eukaryotes.</title>
        <authorList>
            <person name="Spang A."/>
            <person name="Saw J.H."/>
            <person name="Jorgensen S.L."/>
            <person name="Zaremba-Niedzwiedzka K."/>
            <person name="Martijn J."/>
            <person name="Lind A.E."/>
            <person name="van Eijk R."/>
            <person name="Schleper C."/>
            <person name="Guy L."/>
            <person name="Ettema T.J."/>
        </authorList>
    </citation>
    <scope>NUCLEOTIDE SEQUENCE</scope>
</reference>
<gene>
    <name evidence="1" type="ORF">LCGC14_2407250</name>
</gene>
<name>A0A0F9E5W4_9ZZZZ</name>
<evidence type="ECO:0000313" key="1">
    <source>
        <dbReference type="EMBL" id="KKL25246.1"/>
    </source>
</evidence>
<dbReference type="EMBL" id="LAZR01036291">
    <property type="protein sequence ID" value="KKL25246.1"/>
    <property type="molecule type" value="Genomic_DNA"/>
</dbReference>
<protein>
    <submittedName>
        <fullName evidence="1">Uncharacterized protein</fullName>
    </submittedName>
</protein>
<comment type="caution">
    <text evidence="1">The sequence shown here is derived from an EMBL/GenBank/DDBJ whole genome shotgun (WGS) entry which is preliminary data.</text>
</comment>